<gene>
    <name evidence="2" type="ORF">MTUNDRAET4_0869</name>
</gene>
<sequence>MGVLISSLVQLTCVGFCVAALAQPLEGRRCFSTGETREKIVANDLSEPFRAMQKAAARLQAEALGAKLCRWSDAFVYEISLLRRDGRIIRTYVDAKTGQIIETKNEKKHED</sequence>
<evidence type="ECO:0000313" key="2">
    <source>
        <dbReference type="EMBL" id="VFU07762.1"/>
    </source>
</evidence>
<dbReference type="Proteomes" id="UP000294360">
    <property type="component" value="Chromosome"/>
</dbReference>
<protein>
    <recommendedName>
        <fullName evidence="1">PepSY domain-containing protein</fullName>
    </recommendedName>
</protein>
<dbReference type="Pfam" id="PF03413">
    <property type="entry name" value="PepSY"/>
    <property type="match status" value="1"/>
</dbReference>
<dbReference type="OrthoDB" id="7864982at2"/>
<feature type="domain" description="PepSY" evidence="1">
    <location>
        <begin position="73"/>
        <end position="103"/>
    </location>
</feature>
<name>A0A4U8YYB0_METTU</name>
<dbReference type="InterPro" id="IPR025711">
    <property type="entry name" value="PepSY"/>
</dbReference>
<dbReference type="EMBL" id="LR536450">
    <property type="protein sequence ID" value="VFU07762.1"/>
    <property type="molecule type" value="Genomic_DNA"/>
</dbReference>
<accession>A0A4U8YYB0</accession>
<dbReference type="RefSeq" id="WP_134487269.1">
    <property type="nucleotide sequence ID" value="NZ_CP139089.1"/>
</dbReference>
<dbReference type="KEGG" id="mtun:MTUNDRAET4_0869"/>
<dbReference type="Gene3D" id="3.10.450.40">
    <property type="match status" value="1"/>
</dbReference>
<evidence type="ECO:0000259" key="1">
    <source>
        <dbReference type="Pfam" id="PF03413"/>
    </source>
</evidence>
<proteinExistence type="predicted"/>
<reference evidence="2 3" key="1">
    <citation type="submission" date="2019-03" db="EMBL/GenBank/DDBJ databases">
        <authorList>
            <person name="Kox A.R. M."/>
        </authorList>
    </citation>
    <scope>NUCLEOTIDE SEQUENCE [LARGE SCALE GENOMIC DNA]</scope>
    <source>
        <strain evidence="2">MTUNDRAET4 annotated genome</strain>
    </source>
</reference>
<evidence type="ECO:0000313" key="3">
    <source>
        <dbReference type="Proteomes" id="UP000294360"/>
    </source>
</evidence>
<dbReference type="AlphaFoldDB" id="A0A4U8YYB0"/>
<organism evidence="2 3">
    <name type="scientific">Methylocella tundrae</name>
    <dbReference type="NCBI Taxonomy" id="227605"/>
    <lineage>
        <taxon>Bacteria</taxon>
        <taxon>Pseudomonadati</taxon>
        <taxon>Pseudomonadota</taxon>
        <taxon>Alphaproteobacteria</taxon>
        <taxon>Hyphomicrobiales</taxon>
        <taxon>Beijerinckiaceae</taxon>
        <taxon>Methylocella</taxon>
    </lineage>
</organism>